<keyword evidence="3" id="KW-1185">Reference proteome</keyword>
<evidence type="ECO:0000256" key="1">
    <source>
        <dbReference type="SAM" id="Phobius"/>
    </source>
</evidence>
<dbReference type="InterPro" id="IPR029164">
    <property type="entry name" value="PIG-Y"/>
</dbReference>
<comment type="caution">
    <text evidence="2">The sequence shown here is derived from an EMBL/GenBank/DDBJ whole genome shotgun (WGS) entry which is preliminary data.</text>
</comment>
<proteinExistence type="predicted"/>
<dbReference type="Pfam" id="PF15159">
    <property type="entry name" value="PIG-Y"/>
    <property type="match status" value="1"/>
</dbReference>
<dbReference type="EMBL" id="BPQB01000084">
    <property type="protein sequence ID" value="GJE98230.1"/>
    <property type="molecule type" value="Genomic_DNA"/>
</dbReference>
<feature type="transmembrane region" description="Helical" evidence="1">
    <location>
        <begin position="37"/>
        <end position="62"/>
    </location>
</feature>
<keyword evidence="1" id="KW-1133">Transmembrane helix</keyword>
<keyword evidence="1" id="KW-0812">Transmembrane</keyword>
<protein>
    <submittedName>
        <fullName evidence="2">PYG-Y domain-containing protein</fullName>
    </submittedName>
</protein>
<accession>A0A9P3LKD2</accession>
<keyword evidence="1" id="KW-0472">Membrane</keyword>
<dbReference type="AlphaFoldDB" id="A0A9P3LKD2"/>
<sequence>MATATTHDAGDAPHTAPHGKYTGYHPVILAAAPPSLAAGYAVLAASAALLAVGSYATLLSAVWPHTGIRVLDALAADSHYKYFVLLLIPTTAYFVIANWVGWQYYRNS</sequence>
<evidence type="ECO:0000313" key="3">
    <source>
        <dbReference type="Proteomes" id="UP000703269"/>
    </source>
</evidence>
<dbReference type="OrthoDB" id="2157498at2759"/>
<gene>
    <name evidence="2" type="ORF">PsYK624_144560</name>
</gene>
<name>A0A9P3LKD2_9APHY</name>
<reference evidence="2 3" key="1">
    <citation type="submission" date="2021-08" db="EMBL/GenBank/DDBJ databases">
        <title>Draft Genome Sequence of Phanerochaete sordida strain YK-624.</title>
        <authorList>
            <person name="Mori T."/>
            <person name="Dohra H."/>
            <person name="Suzuki T."/>
            <person name="Kawagishi H."/>
            <person name="Hirai H."/>
        </authorList>
    </citation>
    <scope>NUCLEOTIDE SEQUENCE [LARGE SCALE GENOMIC DNA]</scope>
    <source>
        <strain evidence="2 3">YK-624</strain>
    </source>
</reference>
<feature type="transmembrane region" description="Helical" evidence="1">
    <location>
        <begin position="82"/>
        <end position="102"/>
    </location>
</feature>
<organism evidence="2 3">
    <name type="scientific">Phanerochaete sordida</name>
    <dbReference type="NCBI Taxonomy" id="48140"/>
    <lineage>
        <taxon>Eukaryota</taxon>
        <taxon>Fungi</taxon>
        <taxon>Dikarya</taxon>
        <taxon>Basidiomycota</taxon>
        <taxon>Agaricomycotina</taxon>
        <taxon>Agaricomycetes</taxon>
        <taxon>Polyporales</taxon>
        <taxon>Phanerochaetaceae</taxon>
        <taxon>Phanerochaete</taxon>
    </lineage>
</organism>
<evidence type="ECO:0000313" key="2">
    <source>
        <dbReference type="EMBL" id="GJE98230.1"/>
    </source>
</evidence>
<dbReference type="Proteomes" id="UP000703269">
    <property type="component" value="Unassembled WGS sequence"/>
</dbReference>